<dbReference type="Gene3D" id="3.40.1160.10">
    <property type="entry name" value="Acetylglutamate kinase-like"/>
    <property type="match status" value="1"/>
</dbReference>
<dbReference type="InterPro" id="IPR041739">
    <property type="entry name" value="G5K_ProB"/>
</dbReference>
<dbReference type="AlphaFoldDB" id="F0SKH5"/>
<evidence type="ECO:0000256" key="6">
    <source>
        <dbReference type="ARBA" id="ARBA00022777"/>
    </source>
</evidence>
<comment type="function">
    <text evidence="8">Catalyzes the transfer of a phosphate group to glutamate to form L-glutamate 5-phosphate.</text>
</comment>
<dbReference type="GO" id="GO:0003723">
    <property type="term" value="F:RNA binding"/>
    <property type="evidence" value="ECO:0007669"/>
    <property type="project" value="InterPro"/>
</dbReference>
<dbReference type="InterPro" id="IPR036393">
    <property type="entry name" value="AceGlu_kinase-like_sf"/>
</dbReference>
<comment type="subcellular location">
    <subcellularLocation>
        <location evidence="8">Cytoplasm</location>
    </subcellularLocation>
</comment>
<dbReference type="PANTHER" id="PTHR43654">
    <property type="entry name" value="GLUTAMATE 5-KINASE"/>
    <property type="match status" value="1"/>
</dbReference>
<evidence type="ECO:0000313" key="10">
    <source>
        <dbReference type="EMBL" id="ADY61956.1"/>
    </source>
</evidence>
<keyword evidence="3 8" id="KW-0641">Proline biosynthesis</keyword>
<evidence type="ECO:0000313" key="11">
    <source>
        <dbReference type="Proteomes" id="UP000006860"/>
    </source>
</evidence>
<dbReference type="HOGENOM" id="CLU_025400_2_0_0"/>
<feature type="binding site" evidence="8">
    <location>
        <begin position="246"/>
        <end position="252"/>
    </location>
    <ligand>
        <name>ATP</name>
        <dbReference type="ChEBI" id="CHEBI:30616"/>
    </ligand>
</feature>
<evidence type="ECO:0000256" key="4">
    <source>
        <dbReference type="ARBA" id="ARBA00022679"/>
    </source>
</evidence>
<dbReference type="InterPro" id="IPR015947">
    <property type="entry name" value="PUA-like_sf"/>
</dbReference>
<keyword evidence="7 8" id="KW-0067">ATP-binding</keyword>
<proteinExistence type="inferred from homology"/>
<dbReference type="STRING" id="756272.Plabr_4383"/>
<reference evidence="11" key="1">
    <citation type="submission" date="2011-02" db="EMBL/GenBank/DDBJ databases">
        <title>The complete genome of Planctomyces brasiliensis DSM 5305.</title>
        <authorList>
            <person name="Lucas S."/>
            <person name="Copeland A."/>
            <person name="Lapidus A."/>
            <person name="Bruce D."/>
            <person name="Goodwin L."/>
            <person name="Pitluck S."/>
            <person name="Kyrpides N."/>
            <person name="Mavromatis K."/>
            <person name="Pagani I."/>
            <person name="Ivanova N."/>
            <person name="Ovchinnikova G."/>
            <person name="Lu M."/>
            <person name="Detter J.C."/>
            <person name="Han C."/>
            <person name="Land M."/>
            <person name="Hauser L."/>
            <person name="Markowitz V."/>
            <person name="Cheng J.-F."/>
            <person name="Hugenholtz P."/>
            <person name="Woyke T."/>
            <person name="Wu D."/>
            <person name="Tindall B."/>
            <person name="Pomrenke H.G."/>
            <person name="Brambilla E."/>
            <person name="Klenk H.-P."/>
            <person name="Eisen J.A."/>
        </authorList>
    </citation>
    <scope>NUCLEOTIDE SEQUENCE [LARGE SCALE GENOMIC DNA]</scope>
    <source>
        <strain evidence="11">ATCC 49424 / DSM 5305 / JCM 21570 / NBRC 103401 / IFAM 1448</strain>
    </source>
</reference>
<feature type="binding site" evidence="8">
    <location>
        <position position="146"/>
    </location>
    <ligand>
        <name>substrate</name>
    </ligand>
</feature>
<comment type="pathway">
    <text evidence="8">Amino-acid biosynthesis; L-proline biosynthesis; L-glutamate 5-semialdehyde from L-glutamate: step 1/2.</text>
</comment>
<dbReference type="PROSITE" id="PS50890">
    <property type="entry name" value="PUA"/>
    <property type="match status" value="1"/>
</dbReference>
<dbReference type="Pfam" id="PF00696">
    <property type="entry name" value="AA_kinase"/>
    <property type="match status" value="1"/>
</dbReference>
<keyword evidence="11" id="KW-1185">Reference proteome</keyword>
<dbReference type="Proteomes" id="UP000006860">
    <property type="component" value="Chromosome"/>
</dbReference>
<dbReference type="GO" id="GO:0005829">
    <property type="term" value="C:cytosol"/>
    <property type="evidence" value="ECO:0007669"/>
    <property type="project" value="TreeGrafter"/>
</dbReference>
<dbReference type="PIRSF" id="PIRSF000729">
    <property type="entry name" value="GK"/>
    <property type="match status" value="1"/>
</dbReference>
<evidence type="ECO:0000256" key="3">
    <source>
        <dbReference type="ARBA" id="ARBA00022650"/>
    </source>
</evidence>
<dbReference type="CDD" id="cd21157">
    <property type="entry name" value="PUA_G5K"/>
    <property type="match status" value="1"/>
</dbReference>
<keyword evidence="4 8" id="KW-0808">Transferase</keyword>
<dbReference type="SUPFAM" id="SSF88697">
    <property type="entry name" value="PUA domain-like"/>
    <property type="match status" value="1"/>
</dbReference>
<dbReference type="KEGG" id="pbs:Plabr_4383"/>
<dbReference type="GO" id="GO:0004349">
    <property type="term" value="F:glutamate 5-kinase activity"/>
    <property type="evidence" value="ECO:0007669"/>
    <property type="project" value="UniProtKB-UniRule"/>
</dbReference>
<evidence type="ECO:0000256" key="2">
    <source>
        <dbReference type="ARBA" id="ARBA00022605"/>
    </source>
</evidence>
<evidence type="ECO:0000256" key="7">
    <source>
        <dbReference type="ARBA" id="ARBA00022840"/>
    </source>
</evidence>
<dbReference type="Gene3D" id="2.30.130.10">
    <property type="entry name" value="PUA domain"/>
    <property type="match status" value="1"/>
</dbReference>
<dbReference type="SMART" id="SM00359">
    <property type="entry name" value="PUA"/>
    <property type="match status" value="1"/>
</dbReference>
<dbReference type="EC" id="2.7.2.11" evidence="8"/>
<dbReference type="InterPro" id="IPR005715">
    <property type="entry name" value="Glu_5kinase/COase_Synthase"/>
</dbReference>
<keyword evidence="6 8" id="KW-0418">Kinase</keyword>
<keyword evidence="1 8" id="KW-0963">Cytoplasm</keyword>
<comment type="caution">
    <text evidence="8">Lacks conserved residue(s) required for the propagation of feature annotation.</text>
</comment>
<dbReference type="NCBIfam" id="TIGR01027">
    <property type="entry name" value="proB"/>
    <property type="match status" value="1"/>
</dbReference>
<dbReference type="eggNOG" id="COG0263">
    <property type="taxonomic scope" value="Bacteria"/>
</dbReference>
<accession>F0SKH5</accession>
<keyword evidence="5 8" id="KW-0547">Nucleotide-binding</keyword>
<dbReference type="CDD" id="cd04242">
    <property type="entry name" value="AAK_G5K_ProB"/>
    <property type="match status" value="1"/>
</dbReference>
<sequence length="404" mass="44074">MSHSVRRELSENARTFVVKVGTNVLSDETNALDTDRIAALAEQVHQLRLAGKQVVLVSSGSIGAGMTLLGLTERPRDLPHLQAAAATGQAHLIGIYDQVFREHGYHAAQLLLTADDFRSRSRYLNIRNTLRTLFEYGCVPIINENDTVSIDEIRSPLSSTAPREADIGLTSRPKPLLRGSKFSDNDQLAAMVTNLLDAPLLIILSVIDGLFDGDPGEAGSKVIPIVEEWDDYLFECVGADRSSRGTGGMQSKLSAVKRAVSVGENVIIANGQTERILERILGGEDVGTAFLASERFLPAWKRWIGYTVNPQGSLIVDDGARKAVVESGTSLLPIGIKEVQGDFDMGEVISIKDAFGREFARGLTNYDSAQTRILMGRRKEEILARSGNMSFLEAVHRDNLVVMN</sequence>
<feature type="domain" description="PUA" evidence="9">
    <location>
        <begin position="312"/>
        <end position="391"/>
    </location>
</feature>
<dbReference type="EMBL" id="CP002546">
    <property type="protein sequence ID" value="ADY61956.1"/>
    <property type="molecule type" value="Genomic_DNA"/>
</dbReference>
<organism evidence="10 11">
    <name type="scientific">Rubinisphaera brasiliensis (strain ATCC 49424 / DSM 5305 / JCM 21570 / IAM 15109 / NBRC 103401 / IFAM 1448)</name>
    <name type="common">Planctomyces brasiliensis</name>
    <dbReference type="NCBI Taxonomy" id="756272"/>
    <lineage>
        <taxon>Bacteria</taxon>
        <taxon>Pseudomonadati</taxon>
        <taxon>Planctomycetota</taxon>
        <taxon>Planctomycetia</taxon>
        <taxon>Planctomycetales</taxon>
        <taxon>Planctomycetaceae</taxon>
        <taxon>Rubinisphaera</taxon>
    </lineage>
</organism>
<dbReference type="UniPathway" id="UPA00098">
    <property type="reaction ID" value="UER00359"/>
</dbReference>
<name>F0SKH5_RUBBR</name>
<dbReference type="InterPro" id="IPR001048">
    <property type="entry name" value="Asp/Glu/Uridylate_kinase"/>
</dbReference>
<dbReference type="OrthoDB" id="9804434at2"/>
<dbReference type="GO" id="GO:0055129">
    <property type="term" value="P:L-proline biosynthetic process"/>
    <property type="evidence" value="ECO:0007669"/>
    <property type="project" value="UniProtKB-UniRule"/>
</dbReference>
<keyword evidence="2 8" id="KW-0028">Amino-acid biosynthesis</keyword>
<evidence type="ECO:0000256" key="1">
    <source>
        <dbReference type="ARBA" id="ARBA00022490"/>
    </source>
</evidence>
<dbReference type="HAMAP" id="MF_00456">
    <property type="entry name" value="ProB"/>
    <property type="match status" value="1"/>
</dbReference>
<gene>
    <name evidence="8" type="primary">proB</name>
    <name evidence="10" type="ordered locus">Plabr_4383</name>
</gene>
<dbReference type="PANTHER" id="PTHR43654:SF1">
    <property type="entry name" value="ISOPENTENYL PHOSPHATE KINASE"/>
    <property type="match status" value="1"/>
</dbReference>
<feature type="binding site" evidence="8">
    <location>
        <position position="19"/>
    </location>
    <ligand>
        <name>ATP</name>
        <dbReference type="ChEBI" id="CHEBI:30616"/>
    </ligand>
</feature>
<dbReference type="InterPro" id="IPR036974">
    <property type="entry name" value="PUA_sf"/>
</dbReference>
<evidence type="ECO:0000256" key="8">
    <source>
        <dbReference type="HAMAP-Rule" id="MF_00456"/>
    </source>
</evidence>
<dbReference type="Pfam" id="PF01472">
    <property type="entry name" value="PUA"/>
    <property type="match status" value="1"/>
</dbReference>
<evidence type="ECO:0000259" key="9">
    <source>
        <dbReference type="SMART" id="SM00359"/>
    </source>
</evidence>
<dbReference type="InterPro" id="IPR011529">
    <property type="entry name" value="Glu_5kinase"/>
</dbReference>
<dbReference type="FunFam" id="3.40.1160.10:FF:000006">
    <property type="entry name" value="Glutamate 5-kinase"/>
    <property type="match status" value="1"/>
</dbReference>
<feature type="binding site" evidence="8">
    <location>
        <position position="59"/>
    </location>
    <ligand>
        <name>substrate</name>
    </ligand>
</feature>
<dbReference type="SUPFAM" id="SSF53633">
    <property type="entry name" value="Carbamate kinase-like"/>
    <property type="match status" value="1"/>
</dbReference>
<comment type="similarity">
    <text evidence="8">Belongs to the glutamate 5-kinase family.</text>
</comment>
<comment type="catalytic activity">
    <reaction evidence="8">
        <text>L-glutamate + ATP = L-glutamyl 5-phosphate + ADP</text>
        <dbReference type="Rhea" id="RHEA:14877"/>
        <dbReference type="ChEBI" id="CHEBI:29985"/>
        <dbReference type="ChEBI" id="CHEBI:30616"/>
        <dbReference type="ChEBI" id="CHEBI:58274"/>
        <dbReference type="ChEBI" id="CHEBI:456216"/>
        <dbReference type="EC" id="2.7.2.11"/>
    </reaction>
</comment>
<dbReference type="InterPro" id="IPR001057">
    <property type="entry name" value="Glu/AcGlu_kinase"/>
</dbReference>
<protein>
    <recommendedName>
        <fullName evidence="8">Glutamate 5-kinase</fullName>
        <ecNumber evidence="8">2.7.2.11</ecNumber>
    </recommendedName>
    <alternativeName>
        <fullName evidence="8">Gamma-glutamyl kinase</fullName>
        <shortName evidence="8">GK</shortName>
    </alternativeName>
</protein>
<dbReference type="RefSeq" id="WP_013630661.1">
    <property type="nucleotide sequence ID" value="NC_015174.1"/>
</dbReference>
<dbReference type="PRINTS" id="PR00474">
    <property type="entry name" value="GLU5KINASE"/>
</dbReference>
<dbReference type="InterPro" id="IPR002478">
    <property type="entry name" value="PUA"/>
</dbReference>
<feature type="binding site" evidence="8">
    <location>
        <position position="185"/>
    </location>
    <ligand>
        <name>substrate</name>
    </ligand>
</feature>
<dbReference type="GO" id="GO:0005524">
    <property type="term" value="F:ATP binding"/>
    <property type="evidence" value="ECO:0007669"/>
    <property type="project" value="UniProtKB-KW"/>
</dbReference>
<evidence type="ECO:0000256" key="5">
    <source>
        <dbReference type="ARBA" id="ARBA00022741"/>
    </source>
</evidence>